<dbReference type="EMBL" id="ADBJ01000047">
    <property type="protein sequence ID" value="EFA76219.1"/>
    <property type="molecule type" value="Genomic_DNA"/>
</dbReference>
<dbReference type="GeneID" id="31365452"/>
<accession>D3BPT6</accession>
<evidence type="ECO:0000313" key="1">
    <source>
        <dbReference type="EMBL" id="EFA76219.1"/>
    </source>
</evidence>
<name>D3BPT6_HETP5</name>
<keyword evidence="2" id="KW-1185">Reference proteome</keyword>
<proteinExistence type="predicted"/>
<protein>
    <recommendedName>
        <fullName evidence="3">CCHC-type domain-containing protein</fullName>
    </recommendedName>
</protein>
<organism evidence="1 2">
    <name type="scientific">Heterostelium pallidum (strain ATCC 26659 / Pp 5 / PN500)</name>
    <name type="common">Cellular slime mold</name>
    <name type="synonym">Polysphondylium pallidum</name>
    <dbReference type="NCBI Taxonomy" id="670386"/>
    <lineage>
        <taxon>Eukaryota</taxon>
        <taxon>Amoebozoa</taxon>
        <taxon>Evosea</taxon>
        <taxon>Eumycetozoa</taxon>
        <taxon>Dictyostelia</taxon>
        <taxon>Acytosteliales</taxon>
        <taxon>Acytosteliaceae</taxon>
        <taxon>Heterostelium</taxon>
    </lineage>
</organism>
<sequence>MGCSVCGLNGHNATTCPRNGTVQCKELYLSHVVQYEFADHNTV</sequence>
<gene>
    <name evidence="1" type="ORF">PPL_09980</name>
</gene>
<dbReference type="AlphaFoldDB" id="D3BPT6"/>
<reference evidence="1 2" key="1">
    <citation type="journal article" date="2011" name="Genome Res.">
        <title>Phylogeny-wide analysis of social amoeba genomes highlights ancient origins for complex intercellular communication.</title>
        <authorList>
            <person name="Heidel A.J."/>
            <person name="Lawal H.M."/>
            <person name="Felder M."/>
            <person name="Schilde C."/>
            <person name="Helps N.R."/>
            <person name="Tunggal B."/>
            <person name="Rivero F."/>
            <person name="John U."/>
            <person name="Schleicher M."/>
            <person name="Eichinger L."/>
            <person name="Platzer M."/>
            <person name="Noegel A.A."/>
            <person name="Schaap P."/>
            <person name="Gloeckner G."/>
        </authorList>
    </citation>
    <scope>NUCLEOTIDE SEQUENCE [LARGE SCALE GENOMIC DNA]</scope>
    <source>
        <strain evidence="2">ATCC 26659 / Pp 5 / PN500</strain>
    </source>
</reference>
<evidence type="ECO:0000313" key="2">
    <source>
        <dbReference type="Proteomes" id="UP000001396"/>
    </source>
</evidence>
<dbReference type="Proteomes" id="UP000001396">
    <property type="component" value="Unassembled WGS sequence"/>
</dbReference>
<comment type="caution">
    <text evidence="1">The sequence shown here is derived from an EMBL/GenBank/DDBJ whole genome shotgun (WGS) entry which is preliminary data.</text>
</comment>
<dbReference type="RefSeq" id="XP_020428352.1">
    <property type="nucleotide sequence ID" value="XM_020580767.1"/>
</dbReference>
<evidence type="ECO:0008006" key="3">
    <source>
        <dbReference type="Google" id="ProtNLM"/>
    </source>
</evidence>
<dbReference type="InParanoid" id="D3BPT6"/>